<dbReference type="RefSeq" id="WP_091551127.1">
    <property type="nucleotide sequence ID" value="NZ_FNPH01000001.1"/>
</dbReference>
<proteinExistence type="predicted"/>
<accession>A0A1H3H294</accession>
<dbReference type="PANTHER" id="PTHR36234">
    <property type="entry name" value="LYSYL ENDOPEPTIDASE"/>
    <property type="match status" value="1"/>
</dbReference>
<dbReference type="STRING" id="405436.SAMN05444365_101650"/>
<feature type="signal peptide" evidence="2">
    <location>
        <begin position="1"/>
        <end position="23"/>
    </location>
</feature>
<evidence type="ECO:0000256" key="2">
    <source>
        <dbReference type="SAM" id="SignalP"/>
    </source>
</evidence>
<reference evidence="4" key="1">
    <citation type="submission" date="2016-10" db="EMBL/GenBank/DDBJ databases">
        <authorList>
            <person name="Varghese N."/>
            <person name="Submissions S."/>
        </authorList>
    </citation>
    <scope>NUCLEOTIDE SEQUENCE [LARGE SCALE GENOMIC DNA]</scope>
    <source>
        <strain evidence="4">DSM 45245</strain>
    </source>
</reference>
<dbReference type="SUPFAM" id="SSF50494">
    <property type="entry name" value="Trypsin-like serine proteases"/>
    <property type="match status" value="1"/>
</dbReference>
<evidence type="ECO:0000313" key="4">
    <source>
        <dbReference type="Proteomes" id="UP000242415"/>
    </source>
</evidence>
<keyword evidence="4" id="KW-1185">Reference proteome</keyword>
<name>A0A1H3H294_9ACTN</name>
<dbReference type="InterPro" id="IPR009003">
    <property type="entry name" value="Peptidase_S1_PA"/>
</dbReference>
<keyword evidence="2" id="KW-0732">Signal</keyword>
<feature type="chain" id="PRO_5017241819" evidence="2">
    <location>
        <begin position="24"/>
        <end position="444"/>
    </location>
</feature>
<sequence>MRRAIAVVVGACAVVALVDVAGAAIRPTEAENLAPVFSRHQVAAPERTTEAMVRPAALPSSRAEADPAPSAPTDPPRRIRVGAVESVERAIGYAGGERSTVFRYPGARYVKVHFNRLLLLPGDHVTVADPTGAEVHRIDGDPVRGVAELADTAVRGAPLARWAMSVSGDTAVVTLHRARPELPVLGAALARLGVGIDKVARGLTDAERDRASEPAGPGREESVCGGDDAVDAVCYRSAHPVAYQRSRAVARILINGTEFCTAWRIGDQNRMLTNNHCLSSAADAADTEVWFDHRCVVCGGDDVTRATKVWGHRVLSTDRDLDYTLFTVGDFAAVRPYGYLELDPRRPARGEELYIPQHPGGDPMVIAMGSDRDRSGICAVRDPAYDGYRRGSDVSYLCDTAGGSSGSPVISRVTNRVIALHHFGGCPNSGVRVDLIYPRIRHLL</sequence>
<dbReference type="Gene3D" id="2.40.10.10">
    <property type="entry name" value="Trypsin-like serine proteases"/>
    <property type="match status" value="2"/>
</dbReference>
<dbReference type="PANTHER" id="PTHR36234:SF5">
    <property type="entry name" value="LYSYL ENDOPEPTIDASE"/>
    <property type="match status" value="1"/>
</dbReference>
<feature type="region of interest" description="Disordered" evidence="1">
    <location>
        <begin position="48"/>
        <end position="77"/>
    </location>
</feature>
<dbReference type="EMBL" id="FNPH01000001">
    <property type="protein sequence ID" value="SDY09571.1"/>
    <property type="molecule type" value="Genomic_DNA"/>
</dbReference>
<dbReference type="Proteomes" id="UP000242415">
    <property type="component" value="Unassembled WGS sequence"/>
</dbReference>
<dbReference type="OrthoDB" id="5928962at2"/>
<evidence type="ECO:0000313" key="3">
    <source>
        <dbReference type="EMBL" id="SDY09571.1"/>
    </source>
</evidence>
<dbReference type="InterPro" id="IPR043504">
    <property type="entry name" value="Peptidase_S1_PA_chymotrypsin"/>
</dbReference>
<protein>
    <submittedName>
        <fullName evidence="3">Trypsin-like peptidase domain-containing protein</fullName>
    </submittedName>
</protein>
<gene>
    <name evidence="3" type="ORF">SAMN05444365_101650</name>
</gene>
<dbReference type="Pfam" id="PF13365">
    <property type="entry name" value="Trypsin_2"/>
    <property type="match status" value="1"/>
</dbReference>
<organism evidence="3 4">
    <name type="scientific">Micromonospora pattaloongensis</name>
    <dbReference type="NCBI Taxonomy" id="405436"/>
    <lineage>
        <taxon>Bacteria</taxon>
        <taxon>Bacillati</taxon>
        <taxon>Actinomycetota</taxon>
        <taxon>Actinomycetes</taxon>
        <taxon>Micromonosporales</taxon>
        <taxon>Micromonosporaceae</taxon>
        <taxon>Micromonospora</taxon>
    </lineage>
</organism>
<evidence type="ECO:0000256" key="1">
    <source>
        <dbReference type="SAM" id="MobiDB-lite"/>
    </source>
</evidence>
<dbReference type="AlphaFoldDB" id="A0A1H3H294"/>